<dbReference type="InterPro" id="IPR029063">
    <property type="entry name" value="SAM-dependent_MTases_sf"/>
</dbReference>
<gene>
    <name evidence="1" type="ORF">OHC33_006626</name>
</gene>
<proteinExistence type="predicted"/>
<name>A0AAN8EU66_9EURO</name>
<dbReference type="Pfam" id="PF10294">
    <property type="entry name" value="Methyltransf_16"/>
    <property type="match status" value="1"/>
</dbReference>
<evidence type="ECO:0000313" key="2">
    <source>
        <dbReference type="Proteomes" id="UP001316803"/>
    </source>
</evidence>
<dbReference type="PANTHER" id="PTHR14614:SF132">
    <property type="entry name" value="PROTEIN-LYSINE METHYLTRANSFERASE C42C1.13"/>
    <property type="match status" value="1"/>
</dbReference>
<dbReference type="AlphaFoldDB" id="A0AAN8EU66"/>
<dbReference type="EMBL" id="JAKLMC020000016">
    <property type="protein sequence ID" value="KAK5952153.1"/>
    <property type="molecule type" value="Genomic_DNA"/>
</dbReference>
<comment type="caution">
    <text evidence="1">The sequence shown here is derived from an EMBL/GenBank/DDBJ whole genome shotgun (WGS) entry which is preliminary data.</text>
</comment>
<dbReference type="InterPro" id="IPR019410">
    <property type="entry name" value="Methyltransf_16"/>
</dbReference>
<sequence length="352" mass="38861">MVHYLRFLRTPQAADASKKSIDISAVAAVTTDLGDSFFSQDLTIIARLVDATKSGEILCSSEVLWKTGSRAAKVALSCNAKLAGRLVQLHLTTRDTISAHASCEVPAVIDVWSSPFTIKSKAKAQPLVERRIQLQGKSQARIWEETGDSIARHIWDASLGCLIYLNSCFDTSKDDSLPLLRKLLTDDKAKRLRVLEVGAGCGIVGIALSQLRKSEIVLTDLEDAQDIMQSNIDCAAPASGSSLKRQVLGWGTGLSDLENAKFDLVLVSDCIYNPDSSVLLVETLKELSNHNSNVLVFVAFKRRHDADDIFFQHMQKSELRVIEKGTIKLPHIMTDYDIDEPQTETFVFRARD</sequence>
<dbReference type="Proteomes" id="UP001316803">
    <property type="component" value="Unassembled WGS sequence"/>
</dbReference>
<dbReference type="SUPFAM" id="SSF53335">
    <property type="entry name" value="S-adenosyl-L-methionine-dependent methyltransferases"/>
    <property type="match status" value="1"/>
</dbReference>
<accession>A0AAN8EU66</accession>
<dbReference type="GO" id="GO:0008757">
    <property type="term" value="F:S-adenosylmethionine-dependent methyltransferase activity"/>
    <property type="evidence" value="ECO:0007669"/>
    <property type="project" value="UniProtKB-ARBA"/>
</dbReference>
<evidence type="ECO:0000313" key="1">
    <source>
        <dbReference type="EMBL" id="KAK5952153.1"/>
    </source>
</evidence>
<dbReference type="Gene3D" id="3.40.50.150">
    <property type="entry name" value="Vaccinia Virus protein VP39"/>
    <property type="match status" value="1"/>
</dbReference>
<protein>
    <submittedName>
        <fullName evidence="1">Uncharacterized protein</fullName>
    </submittedName>
</protein>
<organism evidence="1 2">
    <name type="scientific">Knufia fluminis</name>
    <dbReference type="NCBI Taxonomy" id="191047"/>
    <lineage>
        <taxon>Eukaryota</taxon>
        <taxon>Fungi</taxon>
        <taxon>Dikarya</taxon>
        <taxon>Ascomycota</taxon>
        <taxon>Pezizomycotina</taxon>
        <taxon>Eurotiomycetes</taxon>
        <taxon>Chaetothyriomycetidae</taxon>
        <taxon>Chaetothyriales</taxon>
        <taxon>Trichomeriaceae</taxon>
        <taxon>Knufia</taxon>
    </lineage>
</organism>
<reference evidence="1 2" key="1">
    <citation type="submission" date="2022-12" db="EMBL/GenBank/DDBJ databases">
        <title>Genomic features and morphological characterization of a novel Knufia sp. strain isolated from spacecraft assembly facility.</title>
        <authorList>
            <person name="Teixeira M."/>
            <person name="Chander A.M."/>
            <person name="Stajich J.E."/>
            <person name="Venkateswaran K."/>
        </authorList>
    </citation>
    <scope>NUCLEOTIDE SEQUENCE [LARGE SCALE GENOMIC DNA]</scope>
    <source>
        <strain evidence="1 2">FJI-L2-BK-P2</strain>
    </source>
</reference>
<keyword evidence="2" id="KW-1185">Reference proteome</keyword>
<dbReference type="GO" id="GO:0005829">
    <property type="term" value="C:cytosol"/>
    <property type="evidence" value="ECO:0007669"/>
    <property type="project" value="TreeGrafter"/>
</dbReference>
<dbReference type="PANTHER" id="PTHR14614">
    <property type="entry name" value="HEPATOCELLULAR CARCINOMA-ASSOCIATED ANTIGEN"/>
    <property type="match status" value="1"/>
</dbReference>